<protein>
    <recommendedName>
        <fullName evidence="3">Phospholipase</fullName>
    </recommendedName>
</protein>
<dbReference type="RefSeq" id="WP_273942951.1">
    <property type="nucleotide sequence ID" value="NZ_CP097263.1"/>
</dbReference>
<evidence type="ECO:0000313" key="1">
    <source>
        <dbReference type="EMBL" id="MFC0542241.1"/>
    </source>
</evidence>
<dbReference type="EMBL" id="JBHLUD010000003">
    <property type="protein sequence ID" value="MFC0542241.1"/>
    <property type="molecule type" value="Genomic_DNA"/>
</dbReference>
<name>A0ABV6MPM4_9PSEU</name>
<proteinExistence type="predicted"/>
<organism evidence="1 2">
    <name type="scientific">Kutzneria chonburiensis</name>
    <dbReference type="NCBI Taxonomy" id="1483604"/>
    <lineage>
        <taxon>Bacteria</taxon>
        <taxon>Bacillati</taxon>
        <taxon>Actinomycetota</taxon>
        <taxon>Actinomycetes</taxon>
        <taxon>Pseudonocardiales</taxon>
        <taxon>Pseudonocardiaceae</taxon>
        <taxon>Kutzneria</taxon>
    </lineage>
</organism>
<accession>A0ABV6MPM4</accession>
<dbReference type="Proteomes" id="UP001589810">
    <property type="component" value="Unassembled WGS sequence"/>
</dbReference>
<comment type="caution">
    <text evidence="1">The sequence shown here is derived from an EMBL/GenBank/DDBJ whole genome shotgun (WGS) entry which is preliminary data.</text>
</comment>
<evidence type="ECO:0008006" key="3">
    <source>
        <dbReference type="Google" id="ProtNLM"/>
    </source>
</evidence>
<gene>
    <name evidence="1" type="ORF">ACFFH7_12160</name>
</gene>
<reference evidence="1 2" key="1">
    <citation type="submission" date="2024-09" db="EMBL/GenBank/DDBJ databases">
        <authorList>
            <person name="Sun Q."/>
            <person name="Mori K."/>
        </authorList>
    </citation>
    <scope>NUCLEOTIDE SEQUENCE [LARGE SCALE GENOMIC DNA]</scope>
    <source>
        <strain evidence="1 2">TBRC 1432</strain>
    </source>
</reference>
<evidence type="ECO:0000313" key="2">
    <source>
        <dbReference type="Proteomes" id="UP001589810"/>
    </source>
</evidence>
<sequence>MASSLVLDIGGDIGALVIHTGPDLDSAEIELSPVGFDHQRFHNQVHARHLPEGVRHNAVFPRVQAGEYTVWRDHSTAHGTVLVEGGRVAEYTW</sequence>
<keyword evidence="2" id="KW-1185">Reference proteome</keyword>